<feature type="domain" description="Helix-turn-helix" evidence="2">
    <location>
        <begin position="5"/>
        <end position="41"/>
    </location>
</feature>
<dbReference type="InterPro" id="IPR041657">
    <property type="entry name" value="HTH_17"/>
</dbReference>
<evidence type="ECO:0000313" key="4">
    <source>
        <dbReference type="Proteomes" id="UP000469385"/>
    </source>
</evidence>
<dbReference type="Pfam" id="PF12728">
    <property type="entry name" value="HTH_17"/>
    <property type="match status" value="1"/>
</dbReference>
<keyword evidence="4" id="KW-1185">Reference proteome</keyword>
<feature type="region of interest" description="Disordered" evidence="1">
    <location>
        <begin position="99"/>
        <end position="135"/>
    </location>
</feature>
<proteinExistence type="predicted"/>
<gene>
    <name evidence="3" type="ORF">GON04_14615</name>
</gene>
<name>A0A6N8IX84_9BURK</name>
<protein>
    <submittedName>
        <fullName evidence="3">Helix-turn-helix domain-containing protein</fullName>
    </submittedName>
</protein>
<evidence type="ECO:0000256" key="1">
    <source>
        <dbReference type="SAM" id="MobiDB-lite"/>
    </source>
</evidence>
<comment type="caution">
    <text evidence="3">The sequence shown here is derived from an EMBL/GenBank/DDBJ whole genome shotgun (WGS) entry which is preliminary data.</text>
</comment>
<feature type="region of interest" description="Disordered" evidence="1">
    <location>
        <begin position="57"/>
        <end position="85"/>
    </location>
</feature>
<feature type="compositionally biased region" description="Basic and acidic residues" evidence="1">
    <location>
        <begin position="63"/>
        <end position="76"/>
    </location>
</feature>
<reference evidence="3 4" key="1">
    <citation type="submission" date="2019-12" db="EMBL/GenBank/DDBJ databases">
        <authorList>
            <person name="Huq M.A."/>
        </authorList>
    </citation>
    <scope>NUCLEOTIDE SEQUENCE [LARGE SCALE GENOMIC DNA]</scope>
    <source>
        <strain evidence="3 4">MAH-25</strain>
    </source>
</reference>
<evidence type="ECO:0000259" key="2">
    <source>
        <dbReference type="Pfam" id="PF12728"/>
    </source>
</evidence>
<organism evidence="3 4">
    <name type="scientific">Ramlibacter pinisoli</name>
    <dbReference type="NCBI Taxonomy" id="2682844"/>
    <lineage>
        <taxon>Bacteria</taxon>
        <taxon>Pseudomonadati</taxon>
        <taxon>Pseudomonadota</taxon>
        <taxon>Betaproteobacteria</taxon>
        <taxon>Burkholderiales</taxon>
        <taxon>Comamonadaceae</taxon>
        <taxon>Ramlibacter</taxon>
    </lineage>
</organism>
<sequence>MPLTLNLTEAAHLLHVHPKTLQQRARLGLIPACKVGRSWVFVEILLIEHLVAESRSRVSVADAQEKPECRSTEGKTRPIGGSSCRPSLAKPGLYASLLGLTPSAGRRSSTTGSKQNAGSRTSSERSPATRGRTQS</sequence>
<dbReference type="AlphaFoldDB" id="A0A6N8IX84"/>
<dbReference type="EMBL" id="WSEL01000009">
    <property type="protein sequence ID" value="MVQ30690.1"/>
    <property type="molecule type" value="Genomic_DNA"/>
</dbReference>
<feature type="compositionally biased region" description="Polar residues" evidence="1">
    <location>
        <begin position="106"/>
        <end position="135"/>
    </location>
</feature>
<dbReference type="Proteomes" id="UP000469385">
    <property type="component" value="Unassembled WGS sequence"/>
</dbReference>
<evidence type="ECO:0000313" key="3">
    <source>
        <dbReference type="EMBL" id="MVQ30690.1"/>
    </source>
</evidence>
<accession>A0A6N8IX84</accession>